<evidence type="ECO:0000259" key="8">
    <source>
        <dbReference type="PROSITE" id="PS50127"/>
    </source>
</evidence>
<dbReference type="InterPro" id="IPR016135">
    <property type="entry name" value="UBQ-conjugating_enzyme/RWD"/>
</dbReference>
<evidence type="ECO:0000256" key="1">
    <source>
        <dbReference type="ARBA" id="ARBA00004123"/>
    </source>
</evidence>
<feature type="domain" description="UBC core" evidence="8">
    <location>
        <begin position="12"/>
        <end position="160"/>
    </location>
</feature>
<dbReference type="SUPFAM" id="SSF54495">
    <property type="entry name" value="UBC-like"/>
    <property type="match status" value="1"/>
</dbReference>
<feature type="region of interest" description="Disordered" evidence="7">
    <location>
        <begin position="691"/>
        <end position="860"/>
    </location>
</feature>
<evidence type="ECO:0000313" key="13">
    <source>
        <dbReference type="Proteomes" id="UP000044602"/>
    </source>
</evidence>
<feature type="region of interest" description="Disordered" evidence="7">
    <location>
        <begin position="634"/>
        <end position="658"/>
    </location>
</feature>
<feature type="compositionally biased region" description="Basic and acidic residues" evidence="7">
    <location>
        <begin position="803"/>
        <end position="826"/>
    </location>
</feature>
<feature type="compositionally biased region" description="Low complexity" evidence="7">
    <location>
        <begin position="691"/>
        <end position="705"/>
    </location>
</feature>
<dbReference type="InterPro" id="IPR036236">
    <property type="entry name" value="Znf_C2H2_sf"/>
</dbReference>
<keyword evidence="5" id="KW-0539">Nucleus</keyword>
<feature type="domain" description="BED-type" evidence="11">
    <location>
        <begin position="532"/>
        <end position="591"/>
    </location>
</feature>
<dbReference type="PROSITE" id="PS50157">
    <property type="entry name" value="ZINC_FINGER_C2H2_2"/>
    <property type="match status" value="1"/>
</dbReference>
<evidence type="ECO:0008006" key="14">
    <source>
        <dbReference type="Google" id="ProtNLM"/>
    </source>
</evidence>
<comment type="subcellular location">
    <subcellularLocation>
        <location evidence="1">Nucleus</location>
    </subcellularLocation>
</comment>
<dbReference type="InterPro" id="IPR001810">
    <property type="entry name" value="F-box_dom"/>
</dbReference>
<keyword evidence="13" id="KW-1185">Reference proteome</keyword>
<sequence>MSNSSSTEKLALHKRRLLCDLAELQEQPYPHIQLHVDESNILKVCLVLTPPGWIPIHLTVMFPPEYPLLAPYIHTDTYISHPNVFGNYLCASILNTAAGWTPAYTLKDVAIQMLSFFTSETLEQDHGGGTVSLLSVRNDNRQLPQSFDCERCEFKSGTWADAKRAHRKRLQEAVAFEEAAAAAAPAKPAHHSRQYLTQMPAEILLTIIDTLEFRDLTAFAQAWTRVSDLIAQADIVRLRELQCFCTKASFNIAKLGVGVSLDGKGANKSIESEFDLLSEEGFGKLGIRKSVHGINFSHWLPLPISQRHWAQVRGDAKVKLTQIGEYAGLGRRPTIDVLAAFMNDIVVRLNKHVEEPARPQAAAWPTWDMLDPWAEPPAPESTLRHASEKAIESYLHLFHMLVCCATEDRELVETANRRIRVFASGQRHKSVCPNLGHLLVYLLISDVEITELLRKDIITEAITRNVVWLFDKRGADMPDLSYLEPDAESPYRLKRTFEGGRTSYRLLMFSELFRRTVRPAMGKKRAHPDVEDILARPWCYYCERDFEDLKLLISHQKAKHFKCDRCGRRLNTAGGLSVHLNQVHKETLDHVENALPNRQGLDVEIFGMEGIPADILDQHRNRIIQNFYQAQEDRRVATGNPLPGQAKPPKKKLKMETSEELKARLADHRAKVAAAKAAGLPHPGISVSPAAGAPANASPGAFNNSPYPPPQAPYGAAPADPQFPAHAQAQAAGAVPPGYPQPGFPGGPGAFNGFSPSALPARPNSGNLAAPPGLPQRPQNAGGYHNGGPTGQPGEVGDAIDQIIRDAELGNKTKRSDEADGGGGERKAKKGARMVYSDENVSPEERMSQLPRYAWVPPVS</sequence>
<dbReference type="SMART" id="SM00212">
    <property type="entry name" value="UBCc"/>
    <property type="match status" value="1"/>
</dbReference>
<keyword evidence="2" id="KW-0479">Metal-binding</keyword>
<evidence type="ECO:0000259" key="10">
    <source>
        <dbReference type="PROSITE" id="PS50181"/>
    </source>
</evidence>
<dbReference type="GO" id="GO:0005634">
    <property type="term" value="C:nucleus"/>
    <property type="evidence" value="ECO:0007669"/>
    <property type="project" value="UniProtKB-SubCell"/>
</dbReference>
<evidence type="ECO:0000256" key="4">
    <source>
        <dbReference type="ARBA" id="ARBA00022833"/>
    </source>
</evidence>
<dbReference type="EMBL" id="CVQH01002224">
    <property type="protein sequence ID" value="CRK09402.1"/>
    <property type="molecule type" value="Genomic_DNA"/>
</dbReference>
<gene>
    <name evidence="12" type="ORF">BN1708_002146</name>
</gene>
<dbReference type="PANTHER" id="PTHR23215:SF0">
    <property type="entry name" value="BUB3-INTERACTING AND GLEBS MOTIF-CONTAINING PROTEIN ZNF207"/>
    <property type="match status" value="1"/>
</dbReference>
<dbReference type="AlphaFoldDB" id="A0A0G4KLG2"/>
<dbReference type="InterPro" id="IPR003656">
    <property type="entry name" value="Znf_BED"/>
</dbReference>
<dbReference type="Gene3D" id="3.30.160.60">
    <property type="entry name" value="Classic Zinc Finger"/>
    <property type="match status" value="1"/>
</dbReference>
<dbReference type="InterPro" id="IPR000608">
    <property type="entry name" value="UBC"/>
</dbReference>
<accession>A0A0G4KLG2</accession>
<dbReference type="PROSITE" id="PS50181">
    <property type="entry name" value="FBOX"/>
    <property type="match status" value="1"/>
</dbReference>
<evidence type="ECO:0000313" key="12">
    <source>
        <dbReference type="EMBL" id="CRK09402.1"/>
    </source>
</evidence>
<dbReference type="Proteomes" id="UP000044602">
    <property type="component" value="Unassembled WGS sequence"/>
</dbReference>
<dbReference type="Pfam" id="PF00179">
    <property type="entry name" value="UQ_con"/>
    <property type="match status" value="1"/>
</dbReference>
<dbReference type="GO" id="GO:0003677">
    <property type="term" value="F:DNA binding"/>
    <property type="evidence" value="ECO:0007669"/>
    <property type="project" value="InterPro"/>
</dbReference>
<dbReference type="InterPro" id="IPR013087">
    <property type="entry name" value="Znf_C2H2_type"/>
</dbReference>
<feature type="compositionally biased region" description="Low complexity" evidence="7">
    <location>
        <begin position="713"/>
        <end position="736"/>
    </location>
</feature>
<evidence type="ECO:0000256" key="6">
    <source>
        <dbReference type="PROSITE-ProRule" id="PRU00042"/>
    </source>
</evidence>
<keyword evidence="4" id="KW-0862">Zinc</keyword>
<feature type="domain" description="F-box" evidence="10">
    <location>
        <begin position="193"/>
        <end position="241"/>
    </location>
</feature>
<dbReference type="STRING" id="100787.A0A0G4KLG2"/>
<name>A0A0G4KLG2_VERLO</name>
<evidence type="ECO:0000256" key="2">
    <source>
        <dbReference type="ARBA" id="ARBA00022723"/>
    </source>
</evidence>
<evidence type="ECO:0000256" key="7">
    <source>
        <dbReference type="SAM" id="MobiDB-lite"/>
    </source>
</evidence>
<evidence type="ECO:0000259" key="11">
    <source>
        <dbReference type="PROSITE" id="PS50808"/>
    </source>
</evidence>
<keyword evidence="3 6" id="KW-0863">Zinc-finger</keyword>
<proteinExistence type="predicted"/>
<reference evidence="12 13" key="1">
    <citation type="submission" date="2015-05" db="EMBL/GenBank/DDBJ databases">
        <authorList>
            <person name="Wang D.B."/>
            <person name="Wang M."/>
        </authorList>
    </citation>
    <scope>NUCLEOTIDE SEQUENCE [LARGE SCALE GENOMIC DNA]</scope>
    <source>
        <strain evidence="12">VL1</strain>
    </source>
</reference>
<evidence type="ECO:0000259" key="9">
    <source>
        <dbReference type="PROSITE" id="PS50157"/>
    </source>
</evidence>
<dbReference type="SUPFAM" id="SSF57667">
    <property type="entry name" value="beta-beta-alpha zinc fingers"/>
    <property type="match status" value="1"/>
</dbReference>
<dbReference type="PROSITE" id="PS50127">
    <property type="entry name" value="UBC_2"/>
    <property type="match status" value="1"/>
</dbReference>
<evidence type="ECO:0000256" key="3">
    <source>
        <dbReference type="ARBA" id="ARBA00022771"/>
    </source>
</evidence>
<feature type="domain" description="C2H2-type" evidence="9">
    <location>
        <begin position="561"/>
        <end position="584"/>
    </location>
</feature>
<protein>
    <recommendedName>
        <fullName evidence="14">UBC core domain-containing protein</fullName>
    </recommendedName>
</protein>
<dbReference type="PROSITE" id="PS50808">
    <property type="entry name" value="ZF_BED"/>
    <property type="match status" value="1"/>
</dbReference>
<dbReference type="Gene3D" id="3.10.110.10">
    <property type="entry name" value="Ubiquitin Conjugating Enzyme"/>
    <property type="match status" value="1"/>
</dbReference>
<dbReference type="PANTHER" id="PTHR23215">
    <property type="entry name" value="ZINC FINGER PROTEIN 207"/>
    <property type="match status" value="1"/>
</dbReference>
<dbReference type="CDD" id="cd20908">
    <property type="entry name" value="SUF4-like"/>
    <property type="match status" value="1"/>
</dbReference>
<dbReference type="FunFam" id="3.30.160.60:FF:000354">
    <property type="entry name" value="C2H2 finger domain-containing protein"/>
    <property type="match status" value="1"/>
</dbReference>
<dbReference type="PROSITE" id="PS00028">
    <property type="entry name" value="ZINC_FINGER_C2H2_1"/>
    <property type="match status" value="1"/>
</dbReference>
<dbReference type="GO" id="GO:0008270">
    <property type="term" value="F:zinc ion binding"/>
    <property type="evidence" value="ECO:0007669"/>
    <property type="project" value="UniProtKB-KW"/>
</dbReference>
<organism evidence="12 13">
    <name type="scientific">Verticillium longisporum</name>
    <name type="common">Verticillium dahliae var. longisporum</name>
    <dbReference type="NCBI Taxonomy" id="100787"/>
    <lineage>
        <taxon>Eukaryota</taxon>
        <taxon>Fungi</taxon>
        <taxon>Dikarya</taxon>
        <taxon>Ascomycota</taxon>
        <taxon>Pezizomycotina</taxon>
        <taxon>Sordariomycetes</taxon>
        <taxon>Hypocreomycetidae</taxon>
        <taxon>Glomerellales</taxon>
        <taxon>Plectosphaerellaceae</taxon>
        <taxon>Verticillium</taxon>
    </lineage>
</organism>
<dbReference type="SMART" id="SM00355">
    <property type="entry name" value="ZnF_C2H2"/>
    <property type="match status" value="2"/>
</dbReference>
<evidence type="ECO:0000256" key="5">
    <source>
        <dbReference type="ARBA" id="ARBA00023242"/>
    </source>
</evidence>